<organism evidence="2 3">
    <name type="scientific">Bacillus benzoevorans</name>
    <dbReference type="NCBI Taxonomy" id="1456"/>
    <lineage>
        <taxon>Bacteria</taxon>
        <taxon>Bacillati</taxon>
        <taxon>Bacillota</taxon>
        <taxon>Bacilli</taxon>
        <taxon>Bacillales</taxon>
        <taxon>Bacillaceae</taxon>
        <taxon>Bacillus</taxon>
    </lineage>
</organism>
<dbReference type="Proteomes" id="UP000531594">
    <property type="component" value="Unassembled WGS sequence"/>
</dbReference>
<name>A0A7X0HVN1_9BACI</name>
<comment type="caution">
    <text evidence="2">The sequence shown here is derived from an EMBL/GenBank/DDBJ whole genome shotgun (WGS) entry which is preliminary data.</text>
</comment>
<gene>
    <name evidence="2" type="ORF">HNR53_004302</name>
</gene>
<feature type="transmembrane region" description="Helical" evidence="1">
    <location>
        <begin position="116"/>
        <end position="139"/>
    </location>
</feature>
<protein>
    <recommendedName>
        <fullName evidence="4">Yip1 domain-containing protein</fullName>
    </recommendedName>
</protein>
<sequence length="220" mass="24982">MMYHVRLLKGLRHPYMNANSLVKAEQITGFWWKMVLLAVLTLILSAVTAYFGIGNEILSKQINNLTNTEFEAAKIFFALGQILWAMFAALFVITVPSILFWTVSDIEWKKYIVVQQYVLGIFLLEKLITAILTITMGLPEISNPFSLGVIGQLFTTNNIVLQFLAEITLFKIWAIVLQYKYVKILSHKTPQMTALIVIGLNVIILIAAVFLNIMQLEKLL</sequence>
<keyword evidence="3" id="KW-1185">Reference proteome</keyword>
<feature type="transmembrane region" description="Helical" evidence="1">
    <location>
        <begin position="30"/>
        <end position="53"/>
    </location>
</feature>
<evidence type="ECO:0000256" key="1">
    <source>
        <dbReference type="SAM" id="Phobius"/>
    </source>
</evidence>
<proteinExistence type="predicted"/>
<evidence type="ECO:0008006" key="4">
    <source>
        <dbReference type="Google" id="ProtNLM"/>
    </source>
</evidence>
<evidence type="ECO:0000313" key="3">
    <source>
        <dbReference type="Proteomes" id="UP000531594"/>
    </source>
</evidence>
<reference evidence="2 3" key="1">
    <citation type="submission" date="2020-08" db="EMBL/GenBank/DDBJ databases">
        <title>Genomic Encyclopedia of Type Strains, Phase IV (KMG-IV): sequencing the most valuable type-strain genomes for metagenomic binning, comparative biology and taxonomic classification.</title>
        <authorList>
            <person name="Goeker M."/>
        </authorList>
    </citation>
    <scope>NUCLEOTIDE SEQUENCE [LARGE SCALE GENOMIC DNA]</scope>
    <source>
        <strain evidence="2 3">DSM 5391</strain>
    </source>
</reference>
<dbReference type="EMBL" id="JACHGK010000024">
    <property type="protein sequence ID" value="MBB6447616.1"/>
    <property type="molecule type" value="Genomic_DNA"/>
</dbReference>
<keyword evidence="1" id="KW-0472">Membrane</keyword>
<feature type="transmembrane region" description="Helical" evidence="1">
    <location>
        <begin position="73"/>
        <end position="104"/>
    </location>
</feature>
<feature type="transmembrane region" description="Helical" evidence="1">
    <location>
        <begin position="194"/>
        <end position="214"/>
    </location>
</feature>
<evidence type="ECO:0000313" key="2">
    <source>
        <dbReference type="EMBL" id="MBB6447616.1"/>
    </source>
</evidence>
<keyword evidence="1" id="KW-1133">Transmembrane helix</keyword>
<dbReference type="AlphaFoldDB" id="A0A7X0HVN1"/>
<dbReference type="RefSeq" id="WP_184529717.1">
    <property type="nucleotide sequence ID" value="NZ_JACHGK010000024.1"/>
</dbReference>
<feature type="transmembrane region" description="Helical" evidence="1">
    <location>
        <begin position="159"/>
        <end position="182"/>
    </location>
</feature>
<accession>A0A7X0HVN1</accession>
<keyword evidence="1" id="KW-0812">Transmembrane</keyword>